<gene>
    <name evidence="2" type="ORF">EQM13_05150</name>
</gene>
<name>A0A410QAW6_9FIRM</name>
<dbReference type="KEGG" id="spoa:EQM13_05150"/>
<keyword evidence="2" id="KW-0378">Hydrolase</keyword>
<dbReference type="Proteomes" id="UP000287969">
    <property type="component" value="Chromosome"/>
</dbReference>
<protein>
    <submittedName>
        <fullName evidence="2">Amidohydrolase</fullName>
    </submittedName>
</protein>
<dbReference type="Pfam" id="PF07969">
    <property type="entry name" value="Amidohydro_3"/>
    <property type="match status" value="1"/>
</dbReference>
<dbReference type="CDD" id="cd01300">
    <property type="entry name" value="YtcJ_like"/>
    <property type="match status" value="1"/>
</dbReference>
<dbReference type="InterPro" id="IPR013108">
    <property type="entry name" value="Amidohydro_3"/>
</dbReference>
<dbReference type="Gene3D" id="2.30.40.10">
    <property type="entry name" value="Urease, subunit C, domain 1"/>
    <property type="match status" value="1"/>
</dbReference>
<organism evidence="2 3">
    <name type="scientific">Acidilutibacter cellobiosedens</name>
    <dbReference type="NCBI Taxonomy" id="2507161"/>
    <lineage>
        <taxon>Bacteria</taxon>
        <taxon>Bacillati</taxon>
        <taxon>Bacillota</taxon>
        <taxon>Tissierellia</taxon>
        <taxon>Tissierellales</taxon>
        <taxon>Acidilutibacteraceae</taxon>
        <taxon>Acidilutibacter</taxon>
    </lineage>
</organism>
<dbReference type="SUPFAM" id="SSF51556">
    <property type="entry name" value="Metallo-dependent hydrolases"/>
    <property type="match status" value="1"/>
</dbReference>
<evidence type="ECO:0000259" key="1">
    <source>
        <dbReference type="Pfam" id="PF07969"/>
    </source>
</evidence>
<dbReference type="RefSeq" id="WP_071140045.1">
    <property type="nucleotide sequence ID" value="NZ_CP035282.1"/>
</dbReference>
<dbReference type="GO" id="GO:0016810">
    <property type="term" value="F:hydrolase activity, acting on carbon-nitrogen (but not peptide) bonds"/>
    <property type="evidence" value="ECO:0007669"/>
    <property type="project" value="InterPro"/>
</dbReference>
<dbReference type="PANTHER" id="PTHR22642">
    <property type="entry name" value="IMIDAZOLONEPROPIONASE"/>
    <property type="match status" value="1"/>
</dbReference>
<dbReference type="SUPFAM" id="SSF51338">
    <property type="entry name" value="Composite domain of metallo-dependent hydrolases"/>
    <property type="match status" value="1"/>
</dbReference>
<dbReference type="Gene3D" id="3.10.310.70">
    <property type="match status" value="1"/>
</dbReference>
<evidence type="ECO:0000313" key="2">
    <source>
        <dbReference type="EMBL" id="QAT61014.1"/>
    </source>
</evidence>
<sequence length="542" mass="61241">MNLIILNGNIYTMNKRNPKAEALFIEDGIFKNIGSNKEISELINKSSLVIDADGKTILPGFIDSHMHLAMFGSNLYECNLVGTKSIEELINKVKDYISSKKIPKGDWVIGKGWNEDYFNVKRLPNRYDLDKISKEHNICLTRGCYHMCVVNSNVLDEIGINKENHEINNGIFDIDQNSVPTGICRESAMKLVYSKLPKVSKDRFKEYIKLASNYVLSRGITSLCTDDFMLPGIEWQNVIDSYTEMNRDGELKIRVYEQCLLPTLEYIKEFASKGYKTGIGDDHFKIGQLKILTDGNLGTRTAYLSEPYSDDNSTFGIPQYTQNELDNLILTATESGLQIASHAIGDKSINMVIDALEKLPEEYKKRDLRSNIVHCQVTNDRLLKKFKKLNIVANVQPIFLNYDIHMAESRLGPSRITNSYNWKTLLNEGIKVALGSDSPVELPDTMLGIYSAVTRKDLNGFPNGGWFPEEKLTVDEALHGFTIDAAYSSFSEDIKGSIEIGKLADFVVLSENIYEIEPENIKNVKVLKTFIDGKLVFDIEKI</sequence>
<dbReference type="EMBL" id="CP035282">
    <property type="protein sequence ID" value="QAT61014.1"/>
    <property type="molecule type" value="Genomic_DNA"/>
</dbReference>
<dbReference type="InterPro" id="IPR033932">
    <property type="entry name" value="YtcJ-like"/>
</dbReference>
<dbReference type="PANTHER" id="PTHR22642:SF2">
    <property type="entry name" value="PROTEIN LONG AFTER FAR-RED 3"/>
    <property type="match status" value="1"/>
</dbReference>
<dbReference type="OrthoDB" id="9776488at2"/>
<dbReference type="Gene3D" id="3.20.20.140">
    <property type="entry name" value="Metal-dependent hydrolases"/>
    <property type="match status" value="1"/>
</dbReference>
<keyword evidence="3" id="KW-1185">Reference proteome</keyword>
<feature type="domain" description="Amidohydrolase 3" evidence="1">
    <location>
        <begin position="49"/>
        <end position="537"/>
    </location>
</feature>
<proteinExistence type="predicted"/>
<dbReference type="InterPro" id="IPR032466">
    <property type="entry name" value="Metal_Hydrolase"/>
</dbReference>
<dbReference type="AlphaFoldDB" id="A0A410QAW6"/>
<accession>A0A410QAW6</accession>
<evidence type="ECO:0000313" key="3">
    <source>
        <dbReference type="Proteomes" id="UP000287969"/>
    </source>
</evidence>
<dbReference type="InterPro" id="IPR011059">
    <property type="entry name" value="Metal-dep_hydrolase_composite"/>
</dbReference>
<reference evidence="3" key="1">
    <citation type="submission" date="2019-01" db="EMBL/GenBank/DDBJ databases">
        <title>Draft genomes of a novel of Sporanaerobacter strains.</title>
        <authorList>
            <person name="Ma S."/>
        </authorList>
    </citation>
    <scope>NUCLEOTIDE SEQUENCE [LARGE SCALE GENOMIC DNA]</scope>
    <source>
        <strain evidence="3">NJN-17</strain>
    </source>
</reference>